<proteinExistence type="predicted"/>
<evidence type="ECO:0000313" key="1">
    <source>
        <dbReference type="EMBL" id="MBW4330307.1"/>
    </source>
</evidence>
<name>A0ABS6XJC1_9SPHN</name>
<accession>A0ABS6XJC1</accession>
<dbReference type="RefSeq" id="WP_219237432.1">
    <property type="nucleotide sequence ID" value="NZ_JAHWZX010000004.1"/>
</dbReference>
<sequence length="149" mass="15452">MARLTRPESIALGLALLAAIGVPLALSFGTMSAQRSSGPSDLTTKLSPRAPPEIGALYSRPLFAPARFDNQDETPADAPKLVGIAGRINGDAVALVRGVDGTSRALGPGDSIDGWRLVSLAADSAYFERGREQVRVAVPAPSDDAEADQ</sequence>
<organism evidence="1 2">
    <name type="scientific">Stakelama flava</name>
    <dbReference type="NCBI Taxonomy" id="2860338"/>
    <lineage>
        <taxon>Bacteria</taxon>
        <taxon>Pseudomonadati</taxon>
        <taxon>Pseudomonadota</taxon>
        <taxon>Alphaproteobacteria</taxon>
        <taxon>Sphingomonadales</taxon>
        <taxon>Sphingomonadaceae</taxon>
        <taxon>Stakelama</taxon>
    </lineage>
</organism>
<evidence type="ECO:0008006" key="3">
    <source>
        <dbReference type="Google" id="ProtNLM"/>
    </source>
</evidence>
<protein>
    <recommendedName>
        <fullName evidence="3">Type II secretion system protein GspC N-terminal domain-containing protein</fullName>
    </recommendedName>
</protein>
<keyword evidence="2" id="KW-1185">Reference proteome</keyword>
<dbReference type="Proteomes" id="UP001197214">
    <property type="component" value="Unassembled WGS sequence"/>
</dbReference>
<evidence type="ECO:0000313" key="2">
    <source>
        <dbReference type="Proteomes" id="UP001197214"/>
    </source>
</evidence>
<dbReference type="EMBL" id="JAHWZX010000004">
    <property type="protein sequence ID" value="MBW4330307.1"/>
    <property type="molecule type" value="Genomic_DNA"/>
</dbReference>
<reference evidence="1 2" key="1">
    <citation type="submission" date="2021-07" db="EMBL/GenBank/DDBJ databases">
        <title>Stakelama flava sp. nov., a novel endophytic bacterium isolated from branch of Kandelia candel.</title>
        <authorList>
            <person name="Tuo L."/>
        </authorList>
    </citation>
    <scope>NUCLEOTIDE SEQUENCE [LARGE SCALE GENOMIC DNA]</scope>
    <source>
        <strain evidence="1 2">CBK3Z-3</strain>
    </source>
</reference>
<gene>
    <name evidence="1" type="ORF">KY084_05400</name>
</gene>
<comment type="caution">
    <text evidence="1">The sequence shown here is derived from an EMBL/GenBank/DDBJ whole genome shotgun (WGS) entry which is preliminary data.</text>
</comment>